<feature type="transmembrane region" description="Helical" evidence="5">
    <location>
        <begin position="107"/>
        <end position="128"/>
    </location>
</feature>
<evidence type="ECO:0000256" key="3">
    <source>
        <dbReference type="ARBA" id="ARBA00022989"/>
    </source>
</evidence>
<dbReference type="PANTHER" id="PTHR35814:SF1">
    <property type="entry name" value="GLUTATHIONE S-TRANSFERASE-RELATED"/>
    <property type="match status" value="1"/>
</dbReference>
<dbReference type="EMBL" id="JABULH010000005">
    <property type="protein sequence ID" value="NTS66115.1"/>
    <property type="molecule type" value="Genomic_DNA"/>
</dbReference>
<evidence type="ECO:0000256" key="5">
    <source>
        <dbReference type="SAM" id="Phobius"/>
    </source>
</evidence>
<dbReference type="InterPro" id="IPR001129">
    <property type="entry name" value="Membr-assoc_MAPEG"/>
</dbReference>
<dbReference type="InterPro" id="IPR023352">
    <property type="entry name" value="MAPEG-like_dom_sf"/>
</dbReference>
<comment type="subcellular location">
    <subcellularLocation>
        <location evidence="1">Membrane</location>
    </subcellularLocation>
</comment>
<dbReference type="Proteomes" id="UP000621447">
    <property type="component" value="Unassembled WGS sequence"/>
</dbReference>
<keyword evidence="2 5" id="KW-0812">Transmembrane</keyword>
<keyword evidence="4 5" id="KW-0472">Membrane</keyword>
<keyword evidence="3 5" id="KW-1133">Transmembrane helix</keyword>
<dbReference type="PANTHER" id="PTHR35814">
    <property type="match status" value="1"/>
</dbReference>
<dbReference type="Pfam" id="PF01124">
    <property type="entry name" value="MAPEG"/>
    <property type="match status" value="1"/>
</dbReference>
<reference evidence="6 7" key="1">
    <citation type="submission" date="2020-06" db="EMBL/GenBank/DDBJ databases">
        <title>Sphingomonas hominis sp. nov., a member of the Sphingomonas, isolated from the hair of a 22-year-old girl.</title>
        <authorList>
            <person name="Zhang D.-F."/>
            <person name="Cui X.-W."/>
        </authorList>
    </citation>
    <scope>NUCLEOTIDE SEQUENCE [LARGE SCALE GENOMIC DNA]</scope>
    <source>
        <strain evidence="6 7">HHU CXW</strain>
    </source>
</reference>
<evidence type="ECO:0000313" key="7">
    <source>
        <dbReference type="Proteomes" id="UP000621447"/>
    </source>
</evidence>
<dbReference type="SUPFAM" id="SSF161084">
    <property type="entry name" value="MAPEG domain-like"/>
    <property type="match status" value="1"/>
</dbReference>
<dbReference type="Gene3D" id="1.20.120.550">
    <property type="entry name" value="Membrane associated eicosanoid/glutathione metabolism-like domain"/>
    <property type="match status" value="1"/>
</dbReference>
<keyword evidence="7" id="KW-1185">Reference proteome</keyword>
<dbReference type="RefSeq" id="WP_174194725.1">
    <property type="nucleotide sequence ID" value="NZ_JABULH010000005.1"/>
</dbReference>
<evidence type="ECO:0000256" key="1">
    <source>
        <dbReference type="ARBA" id="ARBA00004370"/>
    </source>
</evidence>
<protein>
    <submittedName>
        <fullName evidence="6">MAPEG family protein</fullName>
    </submittedName>
</protein>
<accession>A0ABX2JQL9</accession>
<name>A0ABX2JQL9_9SPHN</name>
<proteinExistence type="predicted"/>
<gene>
    <name evidence="6" type="ORF">HRV97_13200</name>
</gene>
<comment type="caution">
    <text evidence="6">The sequence shown here is derived from an EMBL/GenBank/DDBJ whole genome shotgun (WGS) entry which is preliminary data.</text>
</comment>
<evidence type="ECO:0000313" key="6">
    <source>
        <dbReference type="EMBL" id="NTS66115.1"/>
    </source>
</evidence>
<feature type="transmembrane region" description="Helical" evidence="5">
    <location>
        <begin position="6"/>
        <end position="24"/>
    </location>
</feature>
<organism evidence="6 7">
    <name type="scientific">Sphingomonas hominis</name>
    <dbReference type="NCBI Taxonomy" id="2741495"/>
    <lineage>
        <taxon>Bacteria</taxon>
        <taxon>Pseudomonadati</taxon>
        <taxon>Pseudomonadota</taxon>
        <taxon>Alphaproteobacteria</taxon>
        <taxon>Sphingomonadales</taxon>
        <taxon>Sphingomonadaceae</taxon>
        <taxon>Sphingomonas</taxon>
    </lineage>
</organism>
<evidence type="ECO:0000256" key="4">
    <source>
        <dbReference type="ARBA" id="ARBA00023136"/>
    </source>
</evidence>
<sequence length="147" mass="15242">MLLPMTLTIAAACAVLNIWLALRVSQRRIKGKVMIGDGGSGPLQAAVRAHANFVEYAPFVLILLAAIELAGGSSTWLWIAGIVFVVGRIAHGLGMDRAAPNPLRAGGIAATWLVLAGLAAWALVLVYASDRGTSDAITTVPVDATRG</sequence>
<evidence type="ECO:0000256" key="2">
    <source>
        <dbReference type="ARBA" id="ARBA00022692"/>
    </source>
</evidence>
<feature type="transmembrane region" description="Helical" evidence="5">
    <location>
        <begin position="53"/>
        <end position="70"/>
    </location>
</feature>